<evidence type="ECO:0000313" key="3">
    <source>
        <dbReference type="Proteomes" id="UP000696280"/>
    </source>
</evidence>
<name>A0A9N9PVD8_9HELO</name>
<gene>
    <name evidence="2" type="ORF">HYFRA_00003977</name>
</gene>
<feature type="transmembrane region" description="Helical" evidence="1">
    <location>
        <begin position="72"/>
        <end position="93"/>
    </location>
</feature>
<keyword evidence="1" id="KW-1133">Transmembrane helix</keyword>
<feature type="transmembrane region" description="Helical" evidence="1">
    <location>
        <begin position="244"/>
        <end position="263"/>
    </location>
</feature>
<keyword evidence="1" id="KW-0812">Transmembrane</keyword>
<feature type="transmembrane region" description="Helical" evidence="1">
    <location>
        <begin position="415"/>
        <end position="433"/>
    </location>
</feature>
<feature type="transmembrane region" description="Helical" evidence="1">
    <location>
        <begin position="113"/>
        <end position="133"/>
    </location>
</feature>
<feature type="transmembrane region" description="Helical" evidence="1">
    <location>
        <begin position="337"/>
        <end position="357"/>
    </location>
</feature>
<dbReference type="EMBL" id="CAJVRL010000070">
    <property type="protein sequence ID" value="CAG8956588.1"/>
    <property type="molecule type" value="Genomic_DNA"/>
</dbReference>
<evidence type="ECO:0000256" key="1">
    <source>
        <dbReference type="SAM" id="Phobius"/>
    </source>
</evidence>
<keyword evidence="1" id="KW-0472">Membrane</keyword>
<dbReference type="AlphaFoldDB" id="A0A9N9PVD8"/>
<dbReference type="OrthoDB" id="4586224at2759"/>
<proteinExistence type="predicted"/>
<comment type="caution">
    <text evidence="2">The sequence shown here is derived from an EMBL/GenBank/DDBJ whole genome shotgun (WGS) entry which is preliminary data.</text>
</comment>
<accession>A0A9N9PVD8</accession>
<evidence type="ECO:0000313" key="2">
    <source>
        <dbReference type="EMBL" id="CAG8956588.1"/>
    </source>
</evidence>
<reference evidence="2" key="1">
    <citation type="submission" date="2021-07" db="EMBL/GenBank/DDBJ databases">
        <authorList>
            <person name="Durling M."/>
        </authorList>
    </citation>
    <scope>NUCLEOTIDE SEQUENCE</scope>
</reference>
<keyword evidence="3" id="KW-1185">Reference proteome</keyword>
<protein>
    <submittedName>
        <fullName evidence="2">Uncharacterized protein</fullName>
    </submittedName>
</protein>
<organism evidence="2 3">
    <name type="scientific">Hymenoscyphus fraxineus</name>
    <dbReference type="NCBI Taxonomy" id="746836"/>
    <lineage>
        <taxon>Eukaryota</taxon>
        <taxon>Fungi</taxon>
        <taxon>Dikarya</taxon>
        <taxon>Ascomycota</taxon>
        <taxon>Pezizomycotina</taxon>
        <taxon>Leotiomycetes</taxon>
        <taxon>Helotiales</taxon>
        <taxon>Helotiaceae</taxon>
        <taxon>Hymenoscyphus</taxon>
    </lineage>
</organism>
<sequence>MARWLPASIREHEELIPKIFKPEVYSQSTDPEAFEGGSYHVLMLDDKDRAIISLRISSEWMKDDDPCAAPKLIIMCQVAEIHIIIQILVMLSILPLDTRSSSESLPVSEWLSITTLCLAPLIVHIVAGVPHIVHLQPDSPRWHDEICFYNPTTIIWRYLAVTDQRVRSKQWNAVDMAASNMRFWTRNGWDGSEEMMVRSCIFCTHAPKKARMDFCSKVAAETIIVTLQGVQALLSLANSNDEDWVISLATVFFTLAVVGLLRLPAAYWISDEGSFVDYHSQIRREFTSMDDRACEHPKSETGCSTLHTRKNNFEKPCPDTLLVFHPQNNWRTWSVKIPFLTFILTITIFIISTPLATSRWLPIAELVSMSVTGIVMSAAYSLLMTSMFLVIGFYTFRKESTTTIIPCIQHLWYKIYTLVVFVAFLAVIVLAALETRKSSCGVYTTTITHSLCKRR</sequence>
<feature type="transmembrane region" description="Helical" evidence="1">
    <location>
        <begin position="369"/>
        <end position="394"/>
    </location>
</feature>
<dbReference type="Proteomes" id="UP000696280">
    <property type="component" value="Unassembled WGS sequence"/>
</dbReference>